<gene>
    <name evidence="6" type="ORF">B5D82_11030</name>
</gene>
<dbReference type="AlphaFoldDB" id="A0A222G8M0"/>
<keyword evidence="3 4" id="KW-0472">Membrane</keyword>
<dbReference type="GO" id="GO:0022857">
    <property type="term" value="F:transmembrane transporter activity"/>
    <property type="evidence" value="ECO:0007669"/>
    <property type="project" value="InterPro"/>
</dbReference>
<feature type="domain" description="Major facilitator superfamily (MFS) profile" evidence="5">
    <location>
        <begin position="163"/>
        <end position="395"/>
    </location>
</feature>
<accession>A0A222G8M0</accession>
<organism evidence="6 7">
    <name type="scientific">Cognaticolwellia beringensis</name>
    <dbReference type="NCBI Taxonomy" id="1967665"/>
    <lineage>
        <taxon>Bacteria</taxon>
        <taxon>Pseudomonadati</taxon>
        <taxon>Pseudomonadota</taxon>
        <taxon>Gammaproteobacteria</taxon>
        <taxon>Alteromonadales</taxon>
        <taxon>Colwelliaceae</taxon>
        <taxon>Cognaticolwellia</taxon>
    </lineage>
</organism>
<dbReference type="Gene3D" id="1.20.1250.20">
    <property type="entry name" value="MFS general substrate transporter like domains"/>
    <property type="match status" value="2"/>
</dbReference>
<proteinExistence type="predicted"/>
<feature type="transmembrane region" description="Helical" evidence="4">
    <location>
        <begin position="47"/>
        <end position="70"/>
    </location>
</feature>
<feature type="transmembrane region" description="Helical" evidence="4">
    <location>
        <begin position="160"/>
        <end position="181"/>
    </location>
</feature>
<dbReference type="Pfam" id="PF07690">
    <property type="entry name" value="MFS_1"/>
    <property type="match status" value="1"/>
</dbReference>
<dbReference type="PROSITE" id="PS50850">
    <property type="entry name" value="MFS"/>
    <property type="match status" value="1"/>
</dbReference>
<dbReference type="InterPro" id="IPR011701">
    <property type="entry name" value="MFS"/>
</dbReference>
<dbReference type="OrthoDB" id="6829925at2"/>
<feature type="transmembrane region" description="Helical" evidence="4">
    <location>
        <begin position="294"/>
        <end position="315"/>
    </location>
</feature>
<dbReference type="KEGG" id="cber:B5D82_11030"/>
<dbReference type="InterPro" id="IPR020846">
    <property type="entry name" value="MFS_dom"/>
</dbReference>
<name>A0A222G8M0_9GAMM</name>
<feature type="transmembrane region" description="Helical" evidence="4">
    <location>
        <begin position="202"/>
        <end position="225"/>
    </location>
</feature>
<evidence type="ECO:0000256" key="3">
    <source>
        <dbReference type="ARBA" id="ARBA00023136"/>
    </source>
</evidence>
<evidence type="ECO:0000313" key="7">
    <source>
        <dbReference type="Proteomes" id="UP000202259"/>
    </source>
</evidence>
<evidence type="ECO:0000313" key="6">
    <source>
        <dbReference type="EMBL" id="ASP48245.1"/>
    </source>
</evidence>
<protein>
    <submittedName>
        <fullName evidence="6">MFS transporter</fullName>
    </submittedName>
</protein>
<feature type="transmembrane region" description="Helical" evidence="4">
    <location>
        <begin position="359"/>
        <end position="380"/>
    </location>
</feature>
<evidence type="ECO:0000259" key="5">
    <source>
        <dbReference type="PROSITE" id="PS50850"/>
    </source>
</evidence>
<evidence type="ECO:0000256" key="2">
    <source>
        <dbReference type="ARBA" id="ARBA00022989"/>
    </source>
</evidence>
<keyword evidence="2 4" id="KW-1133">Transmembrane helix</keyword>
<evidence type="ECO:0000256" key="4">
    <source>
        <dbReference type="SAM" id="Phobius"/>
    </source>
</evidence>
<feature type="transmembrane region" description="Helical" evidence="4">
    <location>
        <begin position="327"/>
        <end position="347"/>
    </location>
</feature>
<feature type="transmembrane region" description="Helical" evidence="4">
    <location>
        <begin position="270"/>
        <end position="288"/>
    </location>
</feature>
<dbReference type="RefSeq" id="WP_081151536.1">
    <property type="nucleotide sequence ID" value="NZ_CP020465.1"/>
</dbReference>
<sequence>MRVAYQNSLALILAASFASTIGGLPFNSLPILLGALADTFALKPQEIGILGSVCFAGYLVGTLSSVLIINRFCWRKLTVLCALASCCLLLLSALSDANWQMFLWALIGFFAALMTCLGLRIIGQTLNKERALGIRQGIELGVTSIVLFFLPAFIISQFGYVGVALSLCIIIFLLSLSVFWLPKNTHLSTENKSIKSQLDIPLSAWLALLVFLIFATGNIALWAFLERIGNSIELESAQLGIVFAVLKLLGGGAALSVALVGNKLGLRKPYIIVLSVLTLGLYFIWTSLTSGSNQFVFFAMGAWVWEVAFTWGCVFQTAAVARLDQKGSAIMLIPAAFGVSAMAGPALGGWLASFGYQQVLLLAFATSIVAVICYIGPLAVKQRQVTKEGLADNIN</sequence>
<feature type="transmembrane region" description="Helical" evidence="4">
    <location>
        <begin position="134"/>
        <end position="154"/>
    </location>
</feature>
<dbReference type="EMBL" id="CP020465">
    <property type="protein sequence ID" value="ASP48245.1"/>
    <property type="molecule type" value="Genomic_DNA"/>
</dbReference>
<keyword evidence="7" id="KW-1185">Reference proteome</keyword>
<dbReference type="Proteomes" id="UP000202259">
    <property type="component" value="Chromosome"/>
</dbReference>
<feature type="transmembrane region" description="Helical" evidence="4">
    <location>
        <begin position="77"/>
        <end position="95"/>
    </location>
</feature>
<dbReference type="InterPro" id="IPR036259">
    <property type="entry name" value="MFS_trans_sf"/>
</dbReference>
<reference evidence="6 7" key="1">
    <citation type="submission" date="2017-08" db="EMBL/GenBank/DDBJ databases">
        <title>Complete genome of Colwellia sp. NB097-1, a psychrophile bacterium ioslated from Bering Sea.</title>
        <authorList>
            <person name="Chen X."/>
        </authorList>
    </citation>
    <scope>NUCLEOTIDE SEQUENCE [LARGE SCALE GENOMIC DNA]</scope>
    <source>
        <strain evidence="6 7">NB097-1</strain>
    </source>
</reference>
<dbReference type="SUPFAM" id="SSF103473">
    <property type="entry name" value="MFS general substrate transporter"/>
    <property type="match status" value="1"/>
</dbReference>
<feature type="transmembrane region" description="Helical" evidence="4">
    <location>
        <begin position="237"/>
        <end position="258"/>
    </location>
</feature>
<evidence type="ECO:0000256" key="1">
    <source>
        <dbReference type="ARBA" id="ARBA00022692"/>
    </source>
</evidence>
<feature type="transmembrane region" description="Helical" evidence="4">
    <location>
        <begin position="101"/>
        <end position="122"/>
    </location>
</feature>
<keyword evidence="1 4" id="KW-0812">Transmembrane</keyword>